<dbReference type="GO" id="GO:0043565">
    <property type="term" value="F:sequence-specific DNA binding"/>
    <property type="evidence" value="ECO:0007669"/>
    <property type="project" value="TreeGrafter"/>
</dbReference>
<feature type="compositionally biased region" description="Acidic residues" evidence="3">
    <location>
        <begin position="574"/>
        <end position="592"/>
    </location>
</feature>
<feature type="compositionally biased region" description="Acidic residues" evidence="3">
    <location>
        <begin position="617"/>
        <end position="633"/>
    </location>
</feature>
<organism evidence="4 5">
    <name type="scientific">Cercopithifilaria johnstoni</name>
    <dbReference type="NCBI Taxonomy" id="2874296"/>
    <lineage>
        <taxon>Eukaryota</taxon>
        <taxon>Metazoa</taxon>
        <taxon>Ecdysozoa</taxon>
        <taxon>Nematoda</taxon>
        <taxon>Chromadorea</taxon>
        <taxon>Rhabditida</taxon>
        <taxon>Spirurina</taxon>
        <taxon>Spiruromorpha</taxon>
        <taxon>Filarioidea</taxon>
        <taxon>Onchocercidae</taxon>
        <taxon>Cercopithifilaria</taxon>
    </lineage>
</organism>
<evidence type="ECO:0000256" key="1">
    <source>
        <dbReference type="ARBA" id="ARBA00004123"/>
    </source>
</evidence>
<proteinExistence type="predicted"/>
<dbReference type="GO" id="GO:0003723">
    <property type="term" value="F:RNA binding"/>
    <property type="evidence" value="ECO:0007669"/>
    <property type="project" value="TreeGrafter"/>
</dbReference>
<dbReference type="OrthoDB" id="342531at2759"/>
<protein>
    <recommendedName>
        <fullName evidence="6">DNA polymerase V</fullName>
    </recommendedName>
</protein>
<dbReference type="Pfam" id="PF04931">
    <property type="entry name" value="DNA_pol_phi"/>
    <property type="match status" value="2"/>
</dbReference>
<name>A0A8J2Q2J2_9BILA</name>
<accession>A0A8J2Q2J2</accession>
<dbReference type="PANTHER" id="PTHR13213">
    <property type="entry name" value="MYB-BINDING PROTEIN 1A FAMILY MEMBER"/>
    <property type="match status" value="1"/>
</dbReference>
<evidence type="ECO:0000256" key="2">
    <source>
        <dbReference type="ARBA" id="ARBA00023242"/>
    </source>
</evidence>
<dbReference type="Proteomes" id="UP000746747">
    <property type="component" value="Unassembled WGS sequence"/>
</dbReference>
<keyword evidence="2" id="KW-0539">Nucleus</keyword>
<evidence type="ECO:0008006" key="6">
    <source>
        <dbReference type="Google" id="ProtNLM"/>
    </source>
</evidence>
<comment type="subcellular location">
    <subcellularLocation>
        <location evidence="1">Nucleus</location>
    </subcellularLocation>
</comment>
<dbReference type="InterPro" id="IPR007015">
    <property type="entry name" value="DNA_pol_V/MYBBP1A"/>
</dbReference>
<dbReference type="GO" id="GO:0003714">
    <property type="term" value="F:transcription corepressor activity"/>
    <property type="evidence" value="ECO:0007669"/>
    <property type="project" value="TreeGrafter"/>
</dbReference>
<evidence type="ECO:0000313" key="4">
    <source>
        <dbReference type="EMBL" id="CAG9537862.1"/>
    </source>
</evidence>
<dbReference type="AlphaFoldDB" id="A0A8J2Q2J2"/>
<feature type="region of interest" description="Disordered" evidence="3">
    <location>
        <begin position="574"/>
        <end position="633"/>
    </location>
</feature>
<evidence type="ECO:0000313" key="5">
    <source>
        <dbReference type="Proteomes" id="UP000746747"/>
    </source>
</evidence>
<dbReference type="EMBL" id="CAKAEH010001593">
    <property type="protein sequence ID" value="CAG9537862.1"/>
    <property type="molecule type" value="Genomic_DNA"/>
</dbReference>
<evidence type="ECO:0000256" key="3">
    <source>
        <dbReference type="SAM" id="MobiDB-lite"/>
    </source>
</evidence>
<reference evidence="4" key="1">
    <citation type="submission" date="2021-09" db="EMBL/GenBank/DDBJ databases">
        <authorList>
            <consortium name="Pathogen Informatics"/>
        </authorList>
    </citation>
    <scope>NUCLEOTIDE SEQUENCE</scope>
</reference>
<dbReference type="GO" id="GO:0005730">
    <property type="term" value="C:nucleolus"/>
    <property type="evidence" value="ECO:0007669"/>
    <property type="project" value="InterPro"/>
</dbReference>
<sequence length="999" mass="114644">MVNVSEELLDKFYDLADFDQHKRHNAVIAILNEFKQDGSYLMERLVSGLASSRAAARIGYTNAFTIILSSFGKDWPVKALFKLADEKLPLNKAENRGSILGQHLFHLAMVNSNAYDEALCEIAKREMNLAKKQNGMAYSVTDLLAQCANKLREKRFAKNFWPLVKEDVTKPLDSIDPEWFYFALHVMEKHNDTLKAEVSFLSASGELYISDKDYDAVINILKKTSGFAENELILKLLLLAHASKNFETVYSKVVEKWLYHGDLHRVISRALPFINTMLQQIDFEMDELVTVFSPEFVRLVRSIRKSNEFRFLFPTIEKILLVLKESLITKEWTSTNITKLLDSFDRVGDGNFDEFIGGNVKITEKILLQLHDDTFAVVLEALKERGWRLRRITNVFLHWPVNVQENVLQLLFKQGKWTEETRNAFCSSIASLFVVSVRAGRNVTAIYKEEHKKLLQKLIKKQDIGVKPPVVSGALSVFMNILALWVTAAFDSNERHSYLKDLTEMSAISEKMTENDSSDSIAVLIDLLLSLLSRPHRYHRSIVHYVFASFVPRMKLENLLQILEIINLSNEELMQENDTSESDDEDGEDENNCENFEQSNEENEVNNNITDQQKEMDESEFEEEDEEENEVDEDFVNNLKTALGSAAARSDDDSDKDSLSSTVSDETMFRLDESLAAVFRKRMKNSRALSTFLVEQAQQFRAKCFDLLLIAVSHQEGTYKIVDLILPLIECAQQALRRKDGELTFKKATNLLEIIIKHKKSELNEKNAIKLLDKLVLKTSETVNPIMRNILGNVASFLFAGCYDAKENVVAESMRSKVIELLEKYMNDKKNQILSEIVTAPFIKYPHALLSELPRIIEFAFDKNIRTFHRVEALCCAVAFLRKDLMKNEQLDQQKTWKKITKCLCVCANRFFSNFNLDDSKPRFFAYLVRILTSFASVTEKSNQRRLQESLTEVLKELCSNDELWKATDRLKRFNSASQSICGRKALASLKHLLNTLES</sequence>
<dbReference type="PANTHER" id="PTHR13213:SF2">
    <property type="entry name" value="MYB-BINDING PROTEIN 1A"/>
    <property type="match status" value="1"/>
</dbReference>
<gene>
    <name evidence="4" type="ORF">CJOHNSTONI_LOCUS7624</name>
</gene>
<comment type="caution">
    <text evidence="4">The sequence shown here is derived from an EMBL/GenBank/DDBJ whole genome shotgun (WGS) entry which is preliminary data.</text>
</comment>
<keyword evidence="5" id="KW-1185">Reference proteome</keyword>